<dbReference type="Proteomes" id="UP000033999">
    <property type="component" value="Unassembled WGS sequence"/>
</dbReference>
<proteinExistence type="predicted"/>
<dbReference type="AlphaFoldDB" id="A0A0G1PRR1"/>
<name>A0A0G1PRR1_9BACT</name>
<reference evidence="2 3" key="1">
    <citation type="journal article" date="2015" name="Nature">
        <title>rRNA introns, odd ribosomes, and small enigmatic genomes across a large radiation of phyla.</title>
        <authorList>
            <person name="Brown C.T."/>
            <person name="Hug L.A."/>
            <person name="Thomas B.C."/>
            <person name="Sharon I."/>
            <person name="Castelle C.J."/>
            <person name="Singh A."/>
            <person name="Wilkins M.J."/>
            <person name="Williams K.H."/>
            <person name="Banfield J.F."/>
        </authorList>
    </citation>
    <scope>NUCLEOTIDE SEQUENCE [LARGE SCALE GENOMIC DNA]</scope>
</reference>
<evidence type="ECO:0000313" key="3">
    <source>
        <dbReference type="Proteomes" id="UP000033999"/>
    </source>
</evidence>
<dbReference type="InterPro" id="IPR043993">
    <property type="entry name" value="T4SS_pilin"/>
</dbReference>
<evidence type="ECO:0000256" key="1">
    <source>
        <dbReference type="SAM" id="Phobius"/>
    </source>
</evidence>
<keyword evidence="1" id="KW-0812">Transmembrane</keyword>
<keyword evidence="1" id="KW-0472">Membrane</keyword>
<comment type="caution">
    <text evidence="2">The sequence shown here is derived from an EMBL/GenBank/DDBJ whole genome shotgun (WGS) entry which is preliminary data.</text>
</comment>
<accession>A0A0G1PRR1</accession>
<dbReference type="PATRIC" id="fig|1619041.3.peg.106"/>
<organism evidence="2 3">
    <name type="scientific">Candidatus Magasanikbacteria bacterium GW2011_GWA2_45_39</name>
    <dbReference type="NCBI Taxonomy" id="1619041"/>
    <lineage>
        <taxon>Bacteria</taxon>
        <taxon>Candidatus Magasanikiibacteriota</taxon>
    </lineage>
</organism>
<protein>
    <submittedName>
        <fullName evidence="2">Uncharacterized protein</fullName>
    </submittedName>
</protein>
<evidence type="ECO:0000313" key="2">
    <source>
        <dbReference type="EMBL" id="KKU08128.1"/>
    </source>
</evidence>
<sequence>MPTMTKQILSAVFIVFCLVFFISSADPVKAAICCEFKSTCGLFSDTDSQACLEGGGSPQADSKCVGKKCISNSASGESDSSPSIGNYGLDSTANAAGLKKSGTIAGITGSIVGVVLSLVGVAFFLLMLYGGFLWMTARGDETQAKKAKDIIIDAVIGIIIVAAAGIITSFVFTQVVPK</sequence>
<gene>
    <name evidence="2" type="ORF">UX10_C0002G0037</name>
</gene>
<dbReference type="EMBL" id="LCKX01000002">
    <property type="protein sequence ID" value="KKU08128.1"/>
    <property type="molecule type" value="Genomic_DNA"/>
</dbReference>
<feature type="transmembrane region" description="Helical" evidence="1">
    <location>
        <begin position="104"/>
        <end position="129"/>
    </location>
</feature>
<keyword evidence="1" id="KW-1133">Transmembrane helix</keyword>
<feature type="transmembrane region" description="Helical" evidence="1">
    <location>
        <begin position="150"/>
        <end position="172"/>
    </location>
</feature>
<dbReference type="Pfam" id="PF18895">
    <property type="entry name" value="T4SS_pilin"/>
    <property type="match status" value="1"/>
</dbReference>